<dbReference type="EMBL" id="MPUH01000105">
    <property type="protein sequence ID" value="OMJ90319.1"/>
    <property type="molecule type" value="Genomic_DNA"/>
</dbReference>
<sequence>MWILLVFIISSAINTEEKEEICMRVVRDLSQTPEFDIKGNLSKSQKAQGMKAMNYILYDMFQACNERITHDQIKKFSNTHQKITENFLGLTMKKYKDMEFPTAEVDFLRKMMEFSTKKKEL</sequence>
<protein>
    <submittedName>
        <fullName evidence="2">Uncharacterized protein</fullName>
    </submittedName>
</protein>
<evidence type="ECO:0000256" key="1">
    <source>
        <dbReference type="SAM" id="SignalP"/>
    </source>
</evidence>
<evidence type="ECO:0000313" key="3">
    <source>
        <dbReference type="Proteomes" id="UP000187209"/>
    </source>
</evidence>
<feature type="signal peptide" evidence="1">
    <location>
        <begin position="1"/>
        <end position="18"/>
    </location>
</feature>
<dbReference type="AlphaFoldDB" id="A0A1R2CMT3"/>
<feature type="chain" id="PRO_5012435728" evidence="1">
    <location>
        <begin position="19"/>
        <end position="121"/>
    </location>
</feature>
<gene>
    <name evidence="2" type="ORF">SteCoe_7344</name>
</gene>
<keyword evidence="3" id="KW-1185">Reference proteome</keyword>
<reference evidence="2 3" key="1">
    <citation type="submission" date="2016-11" db="EMBL/GenBank/DDBJ databases">
        <title>The macronuclear genome of Stentor coeruleus: a giant cell with tiny introns.</title>
        <authorList>
            <person name="Slabodnick M."/>
            <person name="Ruby J.G."/>
            <person name="Reiff S.B."/>
            <person name="Swart E.C."/>
            <person name="Gosai S."/>
            <person name="Prabakaran S."/>
            <person name="Witkowska E."/>
            <person name="Larue G.E."/>
            <person name="Fisher S."/>
            <person name="Freeman R.M."/>
            <person name="Gunawardena J."/>
            <person name="Chu W."/>
            <person name="Stover N.A."/>
            <person name="Gregory B.D."/>
            <person name="Nowacki M."/>
            <person name="Derisi J."/>
            <person name="Roy S.W."/>
            <person name="Marshall W.F."/>
            <person name="Sood P."/>
        </authorList>
    </citation>
    <scope>NUCLEOTIDE SEQUENCE [LARGE SCALE GENOMIC DNA]</scope>
    <source>
        <strain evidence="2">WM001</strain>
    </source>
</reference>
<organism evidence="2 3">
    <name type="scientific">Stentor coeruleus</name>
    <dbReference type="NCBI Taxonomy" id="5963"/>
    <lineage>
        <taxon>Eukaryota</taxon>
        <taxon>Sar</taxon>
        <taxon>Alveolata</taxon>
        <taxon>Ciliophora</taxon>
        <taxon>Postciliodesmatophora</taxon>
        <taxon>Heterotrichea</taxon>
        <taxon>Heterotrichida</taxon>
        <taxon>Stentoridae</taxon>
        <taxon>Stentor</taxon>
    </lineage>
</organism>
<evidence type="ECO:0000313" key="2">
    <source>
        <dbReference type="EMBL" id="OMJ90319.1"/>
    </source>
</evidence>
<keyword evidence="1" id="KW-0732">Signal</keyword>
<name>A0A1R2CMT3_9CILI</name>
<comment type="caution">
    <text evidence="2">The sequence shown here is derived from an EMBL/GenBank/DDBJ whole genome shotgun (WGS) entry which is preliminary data.</text>
</comment>
<dbReference type="Proteomes" id="UP000187209">
    <property type="component" value="Unassembled WGS sequence"/>
</dbReference>
<accession>A0A1R2CMT3</accession>
<proteinExistence type="predicted"/>